<reference evidence="4" key="2">
    <citation type="submission" date="2025-08" db="UniProtKB">
        <authorList>
            <consortium name="RefSeq"/>
        </authorList>
    </citation>
    <scope>IDENTIFICATION</scope>
</reference>
<keyword evidence="3" id="KW-1185">Reference proteome</keyword>
<dbReference type="PROSITE" id="PS50879">
    <property type="entry name" value="RNASE_H_1"/>
    <property type="match status" value="1"/>
</dbReference>
<dbReference type="InterPro" id="IPR002156">
    <property type="entry name" value="RNaseH_domain"/>
</dbReference>
<dbReference type="Gene3D" id="3.60.10.10">
    <property type="entry name" value="Endonuclease/exonuclease/phosphatase"/>
    <property type="match status" value="1"/>
</dbReference>
<dbReference type="Pfam" id="PF13966">
    <property type="entry name" value="zf-RVT"/>
    <property type="match status" value="1"/>
</dbReference>
<name>A0ABM1GKV9_SOLPN</name>
<sequence length="1366" mass="158087">MLRKLHQLSVIAILEPFSDSINIQSFKVQLNMDNATSNCNSKIWVFWNSDIDCNILDEDEQQITCDMKHNELQYQYTSTFIYAKCKDDLRRPLWDKLLHHASVNTNPWCAVGDYNVISDVGEKLGGLPYNMKKSLDFIAVIEACGLVDIGFSGHRFTWSNKRGINHRIWKRLDRALVNDLWLENMPQTTITHLSTTGSDHCPLLMEMVSTEADHIKYFRFLNCWVDNPNFMLTVKNCWDRPVEGNAMWKFHQKLKRLSNTLSVWSRNEFGDIFQKVRMYEEQVHEAEENYILDQTESNRCTLHELNAQYIKFLKLEDTILKQKTQLQWFKDGDTKSKYFHSIIRGRRRKLFIHKIVTENGDWIQGENNIAQEACDHFNNIFTGEDKYINEHNLECIPRMVNQDQNTQLTKLPDLDELKEVVSSMNPNSAAGPDGMNGYFFQKCWNIIKNDLVEVLHAFFSGQMIPKYFSHSCIVLLPKVNNPNKLTEFRPISLSNFTSKIISKLVSNRLSPILPSLISTNQSGFVKGRSISENIMLAQEIIRQIKKPNIGSNVIIKLDMAKAYDRVSWSYICLVLRKMGFNEVFIDMIWRIMANNWYSIIVNGKRHGFFRSTRGLKQGDPLSPALFILGAEVLSRSLNRLHNHPDYQGFIMEKRGPQVNHLSFADDIILFTSGRCKTLKLLMNTLREYEKISGQLINGDKSHFMLHSSAFNSTRDRIKRLTGFKQKQGPITYLGCPLFVGRPRNVYFSDLVNKVVSRITGWQTKQLSYGGKAVLSKHVLQALPIHLLSAVTPPTTIIRQIQMLIADFFWGWKNDRKKYHWSSWKNLSYPYEEGGIGMRNLQDVCKSFQFKQWWIFRTKQTLWGDFLKAKYCQRSNPVSKKWANGESLTWKHMLATRQQVEQHIQWRLQAGNCSFWWDNWLGIGPLAHHTSSSNRLNNTTVAEFWENGEWNWNKLVEYAPVNHLASILAIEIPHQQHLPDQAVWTLNSHGNFSCATAWEQIREKKAKNIFNSFLWHKAIPFKSSFLLWRTLKGKLPTNEKLTNFGIEPSPCFCCFGRIGMDSIDHTFNSGSFAATVWKFFAATAGLQTEQSSLQARVKQWWTAKPRNAGHQLLLQATPIFICWNLWKNRCACKYGGKVTNISRVKYAIYKDTYKMLKNAFPHIEWPASWTALIQTSEQCKHIIKVYMVAWNRPPEQWIKINTDGSALTNPGRIGAGGILRDQEGKLVMAFATPLGEGSNNKAETEAALFGLSWALDLGYRNIQIELDSLLVVQWITKKTAPHWTVDNQIQKIQQLSLQTQNFKCSHIYREANCVADSLSKHSHSTTTPQVYFNTNQLPKEAQAYYQMDLLNMPSFRRKKTKKIFDPP</sequence>
<dbReference type="PROSITE" id="PS50878">
    <property type="entry name" value="RT_POL"/>
    <property type="match status" value="1"/>
</dbReference>
<protein>
    <submittedName>
        <fullName evidence="4">Uncharacterized protein LOC107016627</fullName>
    </submittedName>
</protein>
<dbReference type="Proteomes" id="UP000694930">
    <property type="component" value="Chromosome 4"/>
</dbReference>
<dbReference type="SUPFAM" id="SSF56672">
    <property type="entry name" value="DNA/RNA polymerases"/>
    <property type="match status" value="1"/>
</dbReference>
<evidence type="ECO:0000313" key="3">
    <source>
        <dbReference type="Proteomes" id="UP000694930"/>
    </source>
</evidence>
<dbReference type="SUPFAM" id="SSF56219">
    <property type="entry name" value="DNase I-like"/>
    <property type="match status" value="1"/>
</dbReference>
<dbReference type="Pfam" id="PF13456">
    <property type="entry name" value="RVT_3"/>
    <property type="match status" value="1"/>
</dbReference>
<feature type="domain" description="Reverse transcriptase" evidence="1">
    <location>
        <begin position="457"/>
        <end position="737"/>
    </location>
</feature>
<organism evidence="3 4">
    <name type="scientific">Solanum pennellii</name>
    <name type="common">Tomato</name>
    <name type="synonym">Lycopersicon pennellii</name>
    <dbReference type="NCBI Taxonomy" id="28526"/>
    <lineage>
        <taxon>Eukaryota</taxon>
        <taxon>Viridiplantae</taxon>
        <taxon>Streptophyta</taxon>
        <taxon>Embryophyta</taxon>
        <taxon>Tracheophyta</taxon>
        <taxon>Spermatophyta</taxon>
        <taxon>Magnoliopsida</taxon>
        <taxon>eudicotyledons</taxon>
        <taxon>Gunneridae</taxon>
        <taxon>Pentapetalae</taxon>
        <taxon>asterids</taxon>
        <taxon>lamiids</taxon>
        <taxon>Solanales</taxon>
        <taxon>Solanaceae</taxon>
        <taxon>Solanoideae</taxon>
        <taxon>Solaneae</taxon>
        <taxon>Solanum</taxon>
        <taxon>Solanum subgen. Lycopersicon</taxon>
    </lineage>
</organism>
<dbReference type="CDD" id="cd06222">
    <property type="entry name" value="RNase_H_like"/>
    <property type="match status" value="1"/>
</dbReference>
<dbReference type="InterPro" id="IPR000477">
    <property type="entry name" value="RT_dom"/>
</dbReference>
<evidence type="ECO:0000313" key="4">
    <source>
        <dbReference type="RefSeq" id="XP_015072526.1"/>
    </source>
</evidence>
<evidence type="ECO:0000259" key="2">
    <source>
        <dbReference type="PROSITE" id="PS50879"/>
    </source>
</evidence>
<proteinExistence type="predicted"/>
<dbReference type="PANTHER" id="PTHR46890">
    <property type="entry name" value="NON-LTR RETROLELEMENT REVERSE TRANSCRIPTASE-LIKE PROTEIN-RELATED"/>
    <property type="match status" value="1"/>
</dbReference>
<dbReference type="RefSeq" id="XP_015072526.1">
    <property type="nucleotide sequence ID" value="XM_015217040.1"/>
</dbReference>
<dbReference type="InterPro" id="IPR036397">
    <property type="entry name" value="RNaseH_sf"/>
</dbReference>
<evidence type="ECO:0000259" key="1">
    <source>
        <dbReference type="PROSITE" id="PS50878"/>
    </source>
</evidence>
<dbReference type="InterPro" id="IPR012337">
    <property type="entry name" value="RNaseH-like_sf"/>
</dbReference>
<dbReference type="InterPro" id="IPR052343">
    <property type="entry name" value="Retrotransposon-Effector_Assoc"/>
</dbReference>
<dbReference type="InterPro" id="IPR026960">
    <property type="entry name" value="RVT-Znf"/>
</dbReference>
<reference evidence="3" key="1">
    <citation type="journal article" date="2014" name="Nat. Genet.">
        <title>The genome of the stress-tolerant wild tomato species Solanum pennellii.</title>
        <authorList>
            <person name="Bolger A."/>
            <person name="Scossa F."/>
            <person name="Bolger M.E."/>
            <person name="Lanz C."/>
            <person name="Maumus F."/>
            <person name="Tohge T."/>
            <person name="Quesneville H."/>
            <person name="Alseekh S."/>
            <person name="Sorensen I."/>
            <person name="Lichtenstein G."/>
            <person name="Fich E.A."/>
            <person name="Conte M."/>
            <person name="Keller H."/>
            <person name="Schneeberger K."/>
            <person name="Schwacke R."/>
            <person name="Ofner I."/>
            <person name="Vrebalov J."/>
            <person name="Xu Y."/>
            <person name="Osorio S."/>
            <person name="Aflitos S.A."/>
            <person name="Schijlen E."/>
            <person name="Jimenez-Gomez J.M."/>
            <person name="Ryngajllo M."/>
            <person name="Kimura S."/>
            <person name="Kumar R."/>
            <person name="Koenig D."/>
            <person name="Headland L.R."/>
            <person name="Maloof J.N."/>
            <person name="Sinha N."/>
            <person name="van Ham R.C."/>
            <person name="Lankhorst R.K."/>
            <person name="Mao L."/>
            <person name="Vogel A."/>
            <person name="Arsova B."/>
            <person name="Panstruga R."/>
            <person name="Fei Z."/>
            <person name="Rose J.K."/>
            <person name="Zamir D."/>
            <person name="Carrari F."/>
            <person name="Giovannoni J.J."/>
            <person name="Weigel D."/>
            <person name="Usadel B."/>
            <person name="Fernie A.R."/>
        </authorList>
    </citation>
    <scope>NUCLEOTIDE SEQUENCE [LARGE SCALE GENOMIC DNA]</scope>
    <source>
        <strain evidence="3">cv. LA0716</strain>
    </source>
</reference>
<gene>
    <name evidence="4" type="primary">LOC107016627</name>
</gene>
<dbReference type="InterPro" id="IPR036691">
    <property type="entry name" value="Endo/exonu/phosph_ase_sf"/>
</dbReference>
<feature type="domain" description="RNase H type-1" evidence="2">
    <location>
        <begin position="1193"/>
        <end position="1323"/>
    </location>
</feature>
<dbReference type="GeneID" id="107016627"/>
<accession>A0ABM1GKV9</accession>
<dbReference type="SUPFAM" id="SSF53098">
    <property type="entry name" value="Ribonuclease H-like"/>
    <property type="match status" value="1"/>
</dbReference>
<dbReference type="PANTHER" id="PTHR46890:SF28">
    <property type="entry name" value="REVERSE TRANSCRIPTASE DOMAIN-CONTAINING PROTEIN"/>
    <property type="match status" value="1"/>
</dbReference>
<dbReference type="Gene3D" id="3.30.420.10">
    <property type="entry name" value="Ribonuclease H-like superfamily/Ribonuclease H"/>
    <property type="match status" value="1"/>
</dbReference>
<dbReference type="InterPro" id="IPR044730">
    <property type="entry name" value="RNase_H-like_dom_plant"/>
</dbReference>
<dbReference type="Pfam" id="PF00078">
    <property type="entry name" value="RVT_1"/>
    <property type="match status" value="1"/>
</dbReference>
<dbReference type="InterPro" id="IPR043502">
    <property type="entry name" value="DNA/RNA_pol_sf"/>
</dbReference>
<dbReference type="CDD" id="cd01650">
    <property type="entry name" value="RT_nLTR_like"/>
    <property type="match status" value="1"/>
</dbReference>